<sequence length="194" mass="21324">MVKRGSKGAQAKRTTGRGRRAKTDTSNINVSDEVSSSVGNQLRDSTEAGIISESETYEVGSRAGETVEQETLGSEAFIDDKARAEAPKKKQDSVEAGELSDTITAGEKKGSKVGRNVEYYEEKTKKAKRARRPDAQLANRFRKKEGLKGEHLQQWLERMSTPKYVNRKKAESKKCHAFGGSNTGRGVNGNLFPN</sequence>
<evidence type="ECO:0000313" key="2">
    <source>
        <dbReference type="Proteomes" id="UP000046393"/>
    </source>
</evidence>
<keyword evidence="2" id="KW-1185">Reference proteome</keyword>
<evidence type="ECO:0000256" key="1">
    <source>
        <dbReference type="SAM" id="MobiDB-lite"/>
    </source>
</evidence>
<reference evidence="3" key="1">
    <citation type="submission" date="2017-02" db="UniProtKB">
        <authorList>
            <consortium name="WormBaseParasite"/>
        </authorList>
    </citation>
    <scope>IDENTIFICATION</scope>
</reference>
<dbReference type="AlphaFoldDB" id="A0A0N5AFK5"/>
<name>A0A0N5AFK5_9BILA</name>
<feature type="compositionally biased region" description="Polar residues" evidence="1">
    <location>
        <begin position="24"/>
        <end position="43"/>
    </location>
</feature>
<dbReference type="WBParaSite" id="SMUV_0000306301-mRNA-1">
    <property type="protein sequence ID" value="SMUV_0000306301-mRNA-1"/>
    <property type="gene ID" value="SMUV_0000306301"/>
</dbReference>
<accession>A0A0N5AFK5</accession>
<dbReference type="Proteomes" id="UP000046393">
    <property type="component" value="Unplaced"/>
</dbReference>
<organism evidence="2 3">
    <name type="scientific">Syphacia muris</name>
    <dbReference type="NCBI Taxonomy" id="451379"/>
    <lineage>
        <taxon>Eukaryota</taxon>
        <taxon>Metazoa</taxon>
        <taxon>Ecdysozoa</taxon>
        <taxon>Nematoda</taxon>
        <taxon>Chromadorea</taxon>
        <taxon>Rhabditida</taxon>
        <taxon>Spirurina</taxon>
        <taxon>Oxyuridomorpha</taxon>
        <taxon>Oxyuroidea</taxon>
        <taxon>Oxyuridae</taxon>
        <taxon>Syphacia</taxon>
    </lineage>
</organism>
<protein>
    <submittedName>
        <fullName evidence="3">Sas10 domain-containing protein</fullName>
    </submittedName>
</protein>
<feature type="compositionally biased region" description="Basic and acidic residues" evidence="1">
    <location>
        <begin position="78"/>
        <end position="93"/>
    </location>
</feature>
<evidence type="ECO:0000313" key="3">
    <source>
        <dbReference type="WBParaSite" id="SMUV_0000306301-mRNA-1"/>
    </source>
</evidence>
<feature type="region of interest" description="Disordered" evidence="1">
    <location>
        <begin position="1"/>
        <end position="111"/>
    </location>
</feature>
<proteinExistence type="predicted"/>